<feature type="transmembrane region" description="Helical" evidence="2">
    <location>
        <begin position="21"/>
        <end position="41"/>
    </location>
</feature>
<name>A0A2M7E3K0_9BACT</name>
<dbReference type="NCBIfam" id="TIGR01076">
    <property type="entry name" value="sortase_fam"/>
    <property type="match status" value="1"/>
</dbReference>
<keyword evidence="2" id="KW-0472">Membrane</keyword>
<organism evidence="3 4">
    <name type="scientific">Candidatus Roizmanbacteria bacterium CG01_land_8_20_14_3_00_33_9</name>
    <dbReference type="NCBI Taxonomy" id="1974843"/>
    <lineage>
        <taxon>Bacteria</taxon>
        <taxon>Candidatus Roizmaniibacteriota</taxon>
    </lineage>
</organism>
<dbReference type="Proteomes" id="UP000230116">
    <property type="component" value="Unassembled WGS sequence"/>
</dbReference>
<evidence type="ECO:0000256" key="1">
    <source>
        <dbReference type="ARBA" id="ARBA00022801"/>
    </source>
</evidence>
<dbReference type="InterPro" id="IPR023365">
    <property type="entry name" value="Sortase_dom-sf"/>
</dbReference>
<protein>
    <recommendedName>
        <fullName evidence="5">Sortase</fullName>
    </recommendedName>
</protein>
<keyword evidence="2" id="KW-0812">Transmembrane</keyword>
<dbReference type="SUPFAM" id="SSF63817">
    <property type="entry name" value="Sortase"/>
    <property type="match status" value="1"/>
</dbReference>
<dbReference type="EMBL" id="PETM01000073">
    <property type="protein sequence ID" value="PIV62301.1"/>
    <property type="molecule type" value="Genomic_DNA"/>
</dbReference>
<dbReference type="Pfam" id="PF04203">
    <property type="entry name" value="Sortase"/>
    <property type="match status" value="1"/>
</dbReference>
<dbReference type="InterPro" id="IPR005754">
    <property type="entry name" value="Sortase"/>
</dbReference>
<reference evidence="4" key="1">
    <citation type="submission" date="2017-09" db="EMBL/GenBank/DDBJ databases">
        <title>Depth-based differentiation of microbial function through sediment-hosted aquifers and enrichment of novel symbionts in the deep terrestrial subsurface.</title>
        <authorList>
            <person name="Probst A.J."/>
            <person name="Ladd B."/>
            <person name="Jarett J.K."/>
            <person name="Geller-Mcgrath D.E."/>
            <person name="Sieber C.M.K."/>
            <person name="Emerson J.B."/>
            <person name="Anantharaman K."/>
            <person name="Thomas B.C."/>
            <person name="Malmstrom R."/>
            <person name="Stieglmeier M."/>
            <person name="Klingl A."/>
            <person name="Woyke T."/>
            <person name="Ryan C.M."/>
            <person name="Banfield J.F."/>
        </authorList>
    </citation>
    <scope>NUCLEOTIDE SEQUENCE [LARGE SCALE GENOMIC DNA]</scope>
</reference>
<comment type="caution">
    <text evidence="3">The sequence shown here is derived from an EMBL/GenBank/DDBJ whole genome shotgun (WGS) entry which is preliminary data.</text>
</comment>
<keyword evidence="2" id="KW-1133">Transmembrane helix</keyword>
<keyword evidence="1" id="KW-0378">Hydrolase</keyword>
<evidence type="ECO:0008006" key="5">
    <source>
        <dbReference type="Google" id="ProtNLM"/>
    </source>
</evidence>
<proteinExistence type="predicted"/>
<dbReference type="Gene3D" id="2.40.260.10">
    <property type="entry name" value="Sortase"/>
    <property type="match status" value="1"/>
</dbReference>
<gene>
    <name evidence="3" type="ORF">COS12_02930</name>
</gene>
<sequence>MVMHRYLKQDNSIKRKVVSRFSLLLLTAGSLLLFWSFYPIISFEIFARLFIQKQIVSPVPTSLTASSIKTANSVLGSWINLSSNLRDFTQVSRWFPDKPQQNLDTNKIKINKYLLSIPKLNINQAIVTVGGDDLTKSLVHYLPTSLPGEYGNVVIFGHSTLSQLYNVKDYKTIFTFLPSLDPQNHDLIELKVGDLNYQYEVIEMFVVDPEEISVLEQRYDASYLTLITCVPPGTYLKRLVVKAKLTKLPTSLVE</sequence>
<evidence type="ECO:0000313" key="3">
    <source>
        <dbReference type="EMBL" id="PIV62301.1"/>
    </source>
</evidence>
<evidence type="ECO:0000256" key="2">
    <source>
        <dbReference type="SAM" id="Phobius"/>
    </source>
</evidence>
<dbReference type="AlphaFoldDB" id="A0A2M7E3K0"/>
<accession>A0A2M7E3K0</accession>
<evidence type="ECO:0000313" key="4">
    <source>
        <dbReference type="Proteomes" id="UP000230116"/>
    </source>
</evidence>
<dbReference type="GO" id="GO:0016787">
    <property type="term" value="F:hydrolase activity"/>
    <property type="evidence" value="ECO:0007669"/>
    <property type="project" value="UniProtKB-KW"/>
</dbReference>